<dbReference type="PANTHER" id="PTHR30151">
    <property type="entry name" value="ALKANE SULFONATE ABC TRANSPORTER-RELATED, MEMBRANE SUBUNIT"/>
    <property type="match status" value="1"/>
</dbReference>
<organism evidence="9 10">
    <name type="scientific">Stappia sediminis</name>
    <dbReference type="NCBI Taxonomy" id="2692190"/>
    <lineage>
        <taxon>Bacteria</taxon>
        <taxon>Pseudomonadati</taxon>
        <taxon>Pseudomonadota</taxon>
        <taxon>Alphaproteobacteria</taxon>
        <taxon>Hyphomicrobiales</taxon>
        <taxon>Stappiaceae</taxon>
        <taxon>Stappia</taxon>
    </lineage>
</organism>
<comment type="subcellular location">
    <subcellularLocation>
        <location evidence="1 7">Cell membrane</location>
        <topology evidence="1 7">Multi-pass membrane protein</topology>
    </subcellularLocation>
</comment>
<evidence type="ECO:0000259" key="8">
    <source>
        <dbReference type="PROSITE" id="PS50928"/>
    </source>
</evidence>
<evidence type="ECO:0000313" key="10">
    <source>
        <dbReference type="Proteomes" id="UP000433101"/>
    </source>
</evidence>
<proteinExistence type="inferred from homology"/>
<dbReference type="InterPro" id="IPR000515">
    <property type="entry name" value="MetI-like"/>
</dbReference>
<dbReference type="Proteomes" id="UP000433101">
    <property type="component" value="Unassembled WGS sequence"/>
</dbReference>
<dbReference type="EMBL" id="WUMV01000007">
    <property type="protein sequence ID" value="MXN66314.1"/>
    <property type="molecule type" value="Genomic_DNA"/>
</dbReference>
<dbReference type="PROSITE" id="PS50928">
    <property type="entry name" value="ABC_TM1"/>
    <property type="match status" value="1"/>
</dbReference>
<feature type="transmembrane region" description="Helical" evidence="7">
    <location>
        <begin position="320"/>
        <end position="338"/>
    </location>
</feature>
<gene>
    <name evidence="9" type="ORF">GR183_15475</name>
</gene>
<sequence>MTGEADAARLARKERLFARINKAARWLDALGLAWITPILKIAAGDNPKEQLGELKRVLVIPLVGIGLFLAAWGILAPQVQTSLGAIPGPAQVWDQAVNLWKDHKDERAKAADFYERQEKRNAKFTTEGHPERVKWRDYTGKPTFIDQIATSLLTVGLGFLIATLVAVPLGIACGLSQTVNGAVNPLIQIFKPVSPLAWLPIVTMIVSALYVDTSEALPKSLVISAVTVTLCSLWPTLINTALGVASIDKDLVNVGRVLQLSTPTTIRKLVLPSALPLIFTGLRLSLGVGWMVLIAAEMLAQNPGLGKFVWDEFQNGSSQSLARIMVAVLTIGIIGFLLDRIMYALQSAFTFSANR</sequence>
<feature type="transmembrane region" description="Helical" evidence="7">
    <location>
        <begin position="193"/>
        <end position="211"/>
    </location>
</feature>
<evidence type="ECO:0000256" key="2">
    <source>
        <dbReference type="ARBA" id="ARBA00022448"/>
    </source>
</evidence>
<evidence type="ECO:0000256" key="7">
    <source>
        <dbReference type="RuleBase" id="RU363032"/>
    </source>
</evidence>
<comment type="similarity">
    <text evidence="7">Belongs to the binding-protein-dependent transport system permease family.</text>
</comment>
<feature type="domain" description="ABC transmembrane type-1" evidence="8">
    <location>
        <begin position="148"/>
        <end position="342"/>
    </location>
</feature>
<keyword evidence="4 7" id="KW-0812">Transmembrane</keyword>
<dbReference type="Pfam" id="PF00528">
    <property type="entry name" value="BPD_transp_1"/>
    <property type="match status" value="1"/>
</dbReference>
<dbReference type="InterPro" id="IPR035906">
    <property type="entry name" value="MetI-like_sf"/>
</dbReference>
<protein>
    <submittedName>
        <fullName evidence="9">ABC transporter permease subunit</fullName>
    </submittedName>
</protein>
<dbReference type="SUPFAM" id="SSF161098">
    <property type="entry name" value="MetI-like"/>
    <property type="match status" value="1"/>
</dbReference>
<keyword evidence="5 7" id="KW-1133">Transmembrane helix</keyword>
<feature type="transmembrane region" description="Helical" evidence="7">
    <location>
        <begin position="57"/>
        <end position="75"/>
    </location>
</feature>
<accession>A0A7X3S8Z9</accession>
<evidence type="ECO:0000313" key="9">
    <source>
        <dbReference type="EMBL" id="MXN66314.1"/>
    </source>
</evidence>
<dbReference type="GO" id="GO:0005886">
    <property type="term" value="C:plasma membrane"/>
    <property type="evidence" value="ECO:0007669"/>
    <property type="project" value="UniProtKB-SubCell"/>
</dbReference>
<evidence type="ECO:0000256" key="3">
    <source>
        <dbReference type="ARBA" id="ARBA00022475"/>
    </source>
</evidence>
<dbReference type="GO" id="GO:0055085">
    <property type="term" value="P:transmembrane transport"/>
    <property type="evidence" value="ECO:0007669"/>
    <property type="project" value="InterPro"/>
</dbReference>
<name>A0A7X3S8Z9_9HYPH</name>
<keyword evidence="10" id="KW-1185">Reference proteome</keyword>
<evidence type="ECO:0000256" key="5">
    <source>
        <dbReference type="ARBA" id="ARBA00022989"/>
    </source>
</evidence>
<dbReference type="Gene3D" id="1.10.3720.10">
    <property type="entry name" value="MetI-like"/>
    <property type="match status" value="1"/>
</dbReference>
<dbReference type="AlphaFoldDB" id="A0A7X3S8Z9"/>
<feature type="transmembrane region" description="Helical" evidence="7">
    <location>
        <begin position="269"/>
        <end position="300"/>
    </location>
</feature>
<dbReference type="CDD" id="cd06261">
    <property type="entry name" value="TM_PBP2"/>
    <property type="match status" value="1"/>
</dbReference>
<reference evidence="9 10" key="1">
    <citation type="submission" date="2019-12" db="EMBL/GenBank/DDBJ databases">
        <authorList>
            <person name="Li M."/>
        </authorList>
    </citation>
    <scope>NUCLEOTIDE SEQUENCE [LARGE SCALE GENOMIC DNA]</scope>
    <source>
        <strain evidence="9 10">GBMRC 2046</strain>
    </source>
</reference>
<keyword evidence="6 7" id="KW-0472">Membrane</keyword>
<feature type="transmembrane region" description="Helical" evidence="7">
    <location>
        <begin position="223"/>
        <end position="248"/>
    </location>
</feature>
<keyword evidence="3" id="KW-1003">Cell membrane</keyword>
<evidence type="ECO:0000256" key="4">
    <source>
        <dbReference type="ARBA" id="ARBA00022692"/>
    </source>
</evidence>
<dbReference type="PANTHER" id="PTHR30151:SF7">
    <property type="entry name" value="NITRATE IMPORT PERMEASE PROTEIN NRTB"/>
    <property type="match status" value="1"/>
</dbReference>
<evidence type="ECO:0000256" key="6">
    <source>
        <dbReference type="ARBA" id="ARBA00023136"/>
    </source>
</evidence>
<feature type="transmembrane region" description="Helical" evidence="7">
    <location>
        <begin position="148"/>
        <end position="172"/>
    </location>
</feature>
<evidence type="ECO:0000256" key="1">
    <source>
        <dbReference type="ARBA" id="ARBA00004651"/>
    </source>
</evidence>
<keyword evidence="2 7" id="KW-0813">Transport</keyword>
<comment type="caution">
    <text evidence="9">The sequence shown here is derived from an EMBL/GenBank/DDBJ whole genome shotgun (WGS) entry which is preliminary data.</text>
</comment>